<reference evidence="2 3" key="1">
    <citation type="submission" date="2018-11" db="EMBL/GenBank/DDBJ databases">
        <authorList>
            <consortium name="Veterinary Laboratory Investigation and Response Network"/>
        </authorList>
    </citation>
    <scope>NUCLEOTIDE SEQUENCE [LARGE SCALE GENOMIC DNA]</scope>
    <source>
        <strain evidence="2 3">SPSE-18-VL-LA-PA-Ryan-0021</strain>
    </source>
</reference>
<proteinExistence type="predicted"/>
<feature type="domain" description="Terminase large subunit-like ATPase" evidence="1">
    <location>
        <begin position="80"/>
        <end position="209"/>
    </location>
</feature>
<dbReference type="EMBL" id="AAXKXX010000004">
    <property type="protein sequence ID" value="EGQ4384398.1"/>
    <property type="molecule type" value="Genomic_DNA"/>
</dbReference>
<dbReference type="RefSeq" id="WP_110178943.1">
    <property type="nucleotide sequence ID" value="NZ_CAJETO010000003.1"/>
</dbReference>
<dbReference type="InterPro" id="IPR027417">
    <property type="entry name" value="P-loop_NTPase"/>
</dbReference>
<sequence>MGFSVSNGTHRSQYHSKVNLFKLRRNHRKTESKSVSAMKNIAIWIAYYRENPHRFVLEFLNINLKPFQCVLLWAMIQHHYFVFIASRGIGKSFLSAIYCVTRCVLFPGTKIVVTAPTKSQGILILEKIENEILPNAPLLQREIAELKTGNQKPIIVFQNGSWIRVAASNDNARGYRANLLLVDEFVKVDPDIINSVFKKMLTSQREPLFLTKPEYKDYKREENMQMYLSSAWYKSHWGYTTTLNYTKHMLKKKSEDALKSFVCHVPYYTGVQEKLYSHESMKAEAQADGFTKMKFAMEMEARWWGESESAFFNFNKIDINRKITDAFYPREVTEHTNIVNPKKEPKEKRILSVDVARMGGNSNDASVFSLIRLVPKNKQYERQLVYMQDMEGEDFLTQAIRIRQLYDDFDCDYIVLDSRNVGFGILDNLRVPLLDTERGVEYEPLNVYNDDKLAATSKFPEAPRVIYTINATNEKNMEMANLLADNFMRGKFRLLIREELAEELMRNNNKIKFSQLKNNIQALLKYPFRQTELFINEAMNLEQVNMEGGAFKLVTYGTARKDRYSSVSYGNQFATVLERELQRTTKTTNFRNFGSMRKPKAIV</sequence>
<dbReference type="Gene3D" id="3.40.50.300">
    <property type="entry name" value="P-loop containing nucleotide triphosphate hydrolases"/>
    <property type="match status" value="1"/>
</dbReference>
<dbReference type="Proteomes" id="UP000600220">
    <property type="component" value="Unassembled WGS sequence"/>
</dbReference>
<dbReference type="InterPro" id="IPR046461">
    <property type="entry name" value="TerL_ATPase"/>
</dbReference>
<dbReference type="AlphaFoldDB" id="A0A8H9EPV8"/>
<comment type="caution">
    <text evidence="2">The sequence shown here is derived from an EMBL/GenBank/DDBJ whole genome shotgun (WGS) entry which is preliminary data.</text>
</comment>
<protein>
    <submittedName>
        <fullName evidence="2">Terminase</fullName>
    </submittedName>
</protein>
<evidence type="ECO:0000313" key="3">
    <source>
        <dbReference type="Proteomes" id="UP000600220"/>
    </source>
</evidence>
<organism evidence="2 3">
    <name type="scientific">Staphylococcus pseudintermedius</name>
    <dbReference type="NCBI Taxonomy" id="283734"/>
    <lineage>
        <taxon>Bacteria</taxon>
        <taxon>Bacillati</taxon>
        <taxon>Bacillota</taxon>
        <taxon>Bacilli</taxon>
        <taxon>Bacillales</taxon>
        <taxon>Staphylococcaceae</taxon>
        <taxon>Staphylococcus</taxon>
        <taxon>Staphylococcus intermedius group</taxon>
    </lineage>
</organism>
<evidence type="ECO:0000259" key="1">
    <source>
        <dbReference type="Pfam" id="PF03354"/>
    </source>
</evidence>
<dbReference type="SUPFAM" id="SSF52540">
    <property type="entry name" value="P-loop containing nucleoside triphosphate hydrolases"/>
    <property type="match status" value="1"/>
</dbReference>
<accession>A0A8H9EPV8</accession>
<gene>
    <name evidence="2" type="ORF">EGV54_04740</name>
</gene>
<keyword evidence="3" id="KW-1185">Reference proteome</keyword>
<name>A0A8H9EPV8_STAPS</name>
<dbReference type="Gene3D" id="3.30.420.240">
    <property type="match status" value="1"/>
</dbReference>
<dbReference type="Pfam" id="PF03354">
    <property type="entry name" value="TerL_ATPase"/>
    <property type="match status" value="1"/>
</dbReference>
<evidence type="ECO:0000313" key="2">
    <source>
        <dbReference type="EMBL" id="EGQ4384398.1"/>
    </source>
</evidence>